<evidence type="ECO:0000256" key="1">
    <source>
        <dbReference type="SAM" id="Phobius"/>
    </source>
</evidence>
<name>A0ABQ0JPT5_9VIBR</name>
<keyword evidence="1" id="KW-0472">Membrane</keyword>
<sequence length="162" mass="16490">MIAEAFNLVLQPSIILYIVLGVAGGMCIGCLPGLTTTMGVALVLPLTFGMDAVQSILLLIGVYVGAVYGGSMAAILLNTPGTPASAATALDGYKMACKGEAGRALGISTTSSFLGGVISCVFLILISPILAKFASSSAHLSSLCWPSLVSVLSLLSQVSHYY</sequence>
<keyword evidence="1" id="KW-1133">Transmembrane helix</keyword>
<dbReference type="Pfam" id="PF01970">
    <property type="entry name" value="TctA"/>
    <property type="match status" value="1"/>
</dbReference>
<accession>A0ABQ0JPT5</accession>
<reference evidence="4" key="1">
    <citation type="submission" date="2014-09" db="EMBL/GenBank/DDBJ databases">
        <title>Vibrio variabilis JCM 19239. (C206) whole genome shotgun sequence.</title>
        <authorList>
            <person name="Sawabe T."/>
            <person name="Meirelles P."/>
            <person name="Nakanishi M."/>
            <person name="Sayaka M."/>
            <person name="Hattori M."/>
            <person name="Ohkuma M."/>
        </authorList>
    </citation>
    <scope>NUCLEOTIDE SEQUENCE [LARGE SCALE GENOMIC DNA]</scope>
    <source>
        <strain evidence="4">JCM 19239</strain>
    </source>
</reference>
<gene>
    <name evidence="3" type="ORF">JCM19239_6211</name>
</gene>
<proteinExistence type="predicted"/>
<evidence type="ECO:0000313" key="3">
    <source>
        <dbReference type="EMBL" id="GAL30771.1"/>
    </source>
</evidence>
<organism evidence="3 4">
    <name type="scientific">Vibrio variabilis</name>
    <dbReference type="NCBI Taxonomy" id="990271"/>
    <lineage>
        <taxon>Bacteria</taxon>
        <taxon>Pseudomonadati</taxon>
        <taxon>Pseudomonadota</taxon>
        <taxon>Gammaproteobacteria</taxon>
        <taxon>Vibrionales</taxon>
        <taxon>Vibrionaceae</taxon>
        <taxon>Vibrio</taxon>
    </lineage>
</organism>
<feature type="domain" description="DUF112" evidence="2">
    <location>
        <begin position="15"/>
        <end position="138"/>
    </location>
</feature>
<dbReference type="PANTHER" id="PTHR35342:SF5">
    <property type="entry name" value="TRICARBOXYLIC TRANSPORT PROTEIN"/>
    <property type="match status" value="1"/>
</dbReference>
<keyword evidence="4" id="KW-1185">Reference proteome</keyword>
<protein>
    <submittedName>
        <fullName evidence="3">Tricarboxylate transport membrane protein TctA</fullName>
    </submittedName>
</protein>
<feature type="transmembrane region" description="Helical" evidence="1">
    <location>
        <begin position="56"/>
        <end position="77"/>
    </location>
</feature>
<evidence type="ECO:0000313" key="4">
    <source>
        <dbReference type="Proteomes" id="UP000029223"/>
    </source>
</evidence>
<evidence type="ECO:0000259" key="2">
    <source>
        <dbReference type="Pfam" id="PF01970"/>
    </source>
</evidence>
<dbReference type="Proteomes" id="UP000029223">
    <property type="component" value="Unassembled WGS sequence"/>
</dbReference>
<keyword evidence="1" id="KW-0812">Transmembrane</keyword>
<feature type="transmembrane region" description="Helical" evidence="1">
    <location>
        <begin position="113"/>
        <end position="131"/>
    </location>
</feature>
<dbReference type="EMBL" id="BBMS01000110">
    <property type="protein sequence ID" value="GAL30771.1"/>
    <property type="molecule type" value="Genomic_DNA"/>
</dbReference>
<dbReference type="PANTHER" id="PTHR35342">
    <property type="entry name" value="TRICARBOXYLIC TRANSPORT PROTEIN"/>
    <property type="match status" value="1"/>
</dbReference>
<comment type="caution">
    <text evidence="3">The sequence shown here is derived from an EMBL/GenBank/DDBJ whole genome shotgun (WGS) entry which is preliminary data.</text>
</comment>
<dbReference type="InterPro" id="IPR002823">
    <property type="entry name" value="DUF112_TM"/>
</dbReference>
<feature type="transmembrane region" description="Helical" evidence="1">
    <location>
        <begin position="14"/>
        <end position="44"/>
    </location>
</feature>